<dbReference type="Proteomes" id="UP000292302">
    <property type="component" value="Unassembled WGS sequence"/>
</dbReference>
<comment type="caution">
    <text evidence="1">The sequence shown here is derived from an EMBL/GenBank/DDBJ whole genome shotgun (WGS) entry which is preliminary data.</text>
</comment>
<evidence type="ECO:0000313" key="1">
    <source>
        <dbReference type="EMBL" id="TBU81918.1"/>
    </source>
</evidence>
<proteinExistence type="predicted"/>
<evidence type="ECO:0000313" key="2">
    <source>
        <dbReference type="Proteomes" id="UP000292302"/>
    </source>
</evidence>
<sequence length="312" mass="35103">MAFYAVGYFLKLQGGLAQRLNFACLSALSRVRIKVFQDIYDVLPCGHWFGLTGGVELPTFRLRRDLSATESCINALQFGQASLEQQHFSGYSVDNFFVYDDFSKRIYQELNMQVGNMVVTGSPEFEYHTGLLCNERLLEEERLNVLFVDQPVQQRGEYTKEYLQACYSMLGALNSGSDINLKVKLHPRGSAFSPVQLSNFSVVDDWSACLSRSHVVIGFFSNLCDLALLNGRTTFYVGSESILDQAKHDWVINQGGYVTDDIDSVQQIIGRLKTQHAQLARQIILRAAMKAELPSELIYRKMVACSETKAVA</sequence>
<reference evidence="1 2" key="1">
    <citation type="submission" date="2018-06" db="EMBL/GenBank/DDBJ databases">
        <title>Three novel Pseudomonas species isolated from symptomatic oak.</title>
        <authorList>
            <person name="Bueno-Gonzalez V."/>
            <person name="Brady C."/>
        </authorList>
    </citation>
    <scope>NUCLEOTIDE SEQUENCE [LARGE SCALE GENOMIC DNA]</scope>
    <source>
        <strain evidence="1 2">P9A</strain>
    </source>
</reference>
<dbReference type="AlphaFoldDB" id="A0A4Q9QNZ7"/>
<keyword evidence="2" id="KW-1185">Reference proteome</keyword>
<evidence type="ECO:0008006" key="3">
    <source>
        <dbReference type="Google" id="ProtNLM"/>
    </source>
</evidence>
<dbReference type="EMBL" id="QJUI01000004">
    <property type="protein sequence ID" value="TBU81918.1"/>
    <property type="molecule type" value="Genomic_DNA"/>
</dbReference>
<accession>A0A4Q9QNZ7</accession>
<name>A0A4Q9QNZ7_9GAMM</name>
<gene>
    <name evidence="1" type="ORF">DNK06_05200</name>
</gene>
<organism evidence="1 2">
    <name type="scientific">Phytopseudomonas daroniae</name>
    <dbReference type="NCBI Taxonomy" id="2487519"/>
    <lineage>
        <taxon>Bacteria</taxon>
        <taxon>Pseudomonadati</taxon>
        <taxon>Pseudomonadota</taxon>
        <taxon>Gammaproteobacteria</taxon>
        <taxon>Pseudomonadales</taxon>
        <taxon>Pseudomonadaceae</taxon>
        <taxon>Phytopseudomonas</taxon>
    </lineage>
</organism>
<protein>
    <recommendedName>
        <fullName evidence="3">CDP-glycerol--glycerophosphate glycerophosphotransferase</fullName>
    </recommendedName>
</protein>